<dbReference type="GO" id="GO:0000253">
    <property type="term" value="F:3-beta-hydroxysteroid 3-dehydrogenase (NADP+) activity"/>
    <property type="evidence" value="ECO:0007669"/>
    <property type="project" value="UniProtKB-EC"/>
</dbReference>
<dbReference type="GO" id="GO:0005789">
    <property type="term" value="C:endoplasmic reticulum membrane"/>
    <property type="evidence" value="ECO:0007669"/>
    <property type="project" value="TreeGrafter"/>
</dbReference>
<dbReference type="Proteomes" id="UP000237481">
    <property type="component" value="Unassembled WGS sequence"/>
</dbReference>
<dbReference type="InterPro" id="IPR036291">
    <property type="entry name" value="NAD(P)-bd_dom_sf"/>
</dbReference>
<accession>A0A2S4KNL9</accession>
<dbReference type="InterPro" id="IPR051593">
    <property type="entry name" value="Ergosterol_Biosynth_ERG27"/>
</dbReference>
<evidence type="ECO:0000256" key="2">
    <source>
        <dbReference type="ARBA" id="ARBA00023621"/>
    </source>
</evidence>
<sequence>MSSSKGSILVTGANGGLGSAIVANILKTPDLASNYTGLYTVRKAATASQLQAALRKAPSGHSHETLELELSSLESVKATAADINGRVARGALPPIRALILNAGYQDHQTLTMSGDGLEMTWQVNFLANLVLSLMLLQSMDKDKGRILIVGSWAHDSQDERNALGGNTVYKDAKWQNLFPGPKELAKGTWSTPKDDASWQSGFRRYGASKLCAVMLMHELGDRMANDPKLSNISVLGVDPGGMPSDISRRGNFMTSTFTMKVLVPLLAPVMVRLSPNGVLRPMWKSAADVIRACFELKPPRGRALYLNGTDERETAKDARDGRKRKALWEYGLEVADIKPGDTALADWQ</sequence>
<reference evidence="3 4" key="1">
    <citation type="submission" date="2018-01" db="EMBL/GenBank/DDBJ databases">
        <title>Harnessing the power of phylogenomics to disentangle the directionality and signatures of interkingdom host jumping in the parasitic fungal genus Tolypocladium.</title>
        <authorList>
            <person name="Quandt C.A."/>
            <person name="Patterson W."/>
            <person name="Spatafora J.W."/>
        </authorList>
    </citation>
    <scope>NUCLEOTIDE SEQUENCE [LARGE SCALE GENOMIC DNA]</scope>
    <source>
        <strain evidence="3 4">NRBC 100945</strain>
    </source>
</reference>
<dbReference type="Gene3D" id="3.40.50.720">
    <property type="entry name" value="NAD(P)-binding Rossmann-like Domain"/>
    <property type="match status" value="1"/>
</dbReference>
<dbReference type="PRINTS" id="PR00081">
    <property type="entry name" value="GDHRDH"/>
</dbReference>
<evidence type="ECO:0000256" key="1">
    <source>
        <dbReference type="ARBA" id="ARBA00023589"/>
    </source>
</evidence>
<dbReference type="SUPFAM" id="SSF51735">
    <property type="entry name" value="NAD(P)-binding Rossmann-fold domains"/>
    <property type="match status" value="1"/>
</dbReference>
<dbReference type="Pfam" id="PF00106">
    <property type="entry name" value="adh_short"/>
    <property type="match status" value="1"/>
</dbReference>
<dbReference type="EC" id="1.1.1.270" evidence="2"/>
<dbReference type="AlphaFoldDB" id="A0A2S4KNL9"/>
<dbReference type="InterPro" id="IPR002347">
    <property type="entry name" value="SDR_fam"/>
</dbReference>
<comment type="caution">
    <text evidence="3">The sequence shown here is derived from an EMBL/GenBank/DDBJ whole genome shotgun (WGS) entry which is preliminary data.</text>
</comment>
<dbReference type="GO" id="GO:0005811">
    <property type="term" value="C:lipid droplet"/>
    <property type="evidence" value="ECO:0007669"/>
    <property type="project" value="TreeGrafter"/>
</dbReference>
<evidence type="ECO:0000313" key="3">
    <source>
        <dbReference type="EMBL" id="POR31782.1"/>
    </source>
</evidence>
<dbReference type="EMBL" id="PKSG01000992">
    <property type="protein sequence ID" value="POR31782.1"/>
    <property type="molecule type" value="Genomic_DNA"/>
</dbReference>
<dbReference type="GO" id="GO:0005741">
    <property type="term" value="C:mitochondrial outer membrane"/>
    <property type="evidence" value="ECO:0007669"/>
    <property type="project" value="TreeGrafter"/>
</dbReference>
<dbReference type="OrthoDB" id="191139at2759"/>
<name>A0A2S4KNL9_9HYPO</name>
<dbReference type="PANTHER" id="PTHR43647">
    <property type="entry name" value="DEHYDROGENASE"/>
    <property type="match status" value="1"/>
</dbReference>
<keyword evidence="4" id="KW-1185">Reference proteome</keyword>
<protein>
    <recommendedName>
        <fullName evidence="2">3beta-hydroxysteroid 3-dehydrogenase</fullName>
        <ecNumber evidence="2">1.1.1.270</ecNumber>
    </recommendedName>
</protein>
<dbReference type="PANTHER" id="PTHR43647:SF4">
    <property type="entry name" value="KETOREDUCTASE (KR) DOMAIN-CONTAINING PROTEIN"/>
    <property type="match status" value="1"/>
</dbReference>
<evidence type="ECO:0000313" key="4">
    <source>
        <dbReference type="Proteomes" id="UP000237481"/>
    </source>
</evidence>
<gene>
    <name evidence="3" type="ORF">TPAR_08011</name>
</gene>
<comment type="pathway">
    <text evidence="1">Steroid biosynthesis; zymosterol biosynthesis; zymosterol from lanosterol: step 5/6.</text>
</comment>
<organism evidence="3 4">
    <name type="scientific">Tolypocladium paradoxum</name>
    <dbReference type="NCBI Taxonomy" id="94208"/>
    <lineage>
        <taxon>Eukaryota</taxon>
        <taxon>Fungi</taxon>
        <taxon>Dikarya</taxon>
        <taxon>Ascomycota</taxon>
        <taxon>Pezizomycotina</taxon>
        <taxon>Sordariomycetes</taxon>
        <taxon>Hypocreomycetidae</taxon>
        <taxon>Hypocreales</taxon>
        <taxon>Ophiocordycipitaceae</taxon>
        <taxon>Tolypocladium</taxon>
    </lineage>
</organism>
<proteinExistence type="predicted"/>
<dbReference type="STRING" id="94208.A0A2S4KNL9"/>